<proteinExistence type="inferred from homology"/>
<evidence type="ECO:0000256" key="5">
    <source>
        <dbReference type="ARBA" id="ARBA00022692"/>
    </source>
</evidence>
<dbReference type="STRING" id="582899.Hden_2136"/>
<organism evidence="10 11">
    <name type="scientific">Hyphomicrobium denitrificans (strain ATCC 51888 / DSM 1869 / NCIMB 11706 / TK 0415)</name>
    <dbReference type="NCBI Taxonomy" id="582899"/>
    <lineage>
        <taxon>Bacteria</taxon>
        <taxon>Pseudomonadati</taxon>
        <taxon>Pseudomonadota</taxon>
        <taxon>Alphaproteobacteria</taxon>
        <taxon>Hyphomicrobiales</taxon>
        <taxon>Hyphomicrobiaceae</taxon>
        <taxon>Hyphomicrobium</taxon>
    </lineage>
</organism>
<feature type="transmembrane region" description="Helical" evidence="8">
    <location>
        <begin position="123"/>
        <end position="148"/>
    </location>
</feature>
<keyword evidence="11" id="KW-1185">Reference proteome</keyword>
<dbReference type="GO" id="GO:0005886">
    <property type="term" value="C:plasma membrane"/>
    <property type="evidence" value="ECO:0007669"/>
    <property type="project" value="UniProtKB-SubCell"/>
</dbReference>
<evidence type="ECO:0000256" key="6">
    <source>
        <dbReference type="ARBA" id="ARBA00022989"/>
    </source>
</evidence>
<dbReference type="Pfam" id="PF07690">
    <property type="entry name" value="MFS_1"/>
    <property type="match status" value="1"/>
</dbReference>
<dbReference type="GO" id="GO:0022857">
    <property type="term" value="F:transmembrane transporter activity"/>
    <property type="evidence" value="ECO:0007669"/>
    <property type="project" value="InterPro"/>
</dbReference>
<feature type="transmembrane region" description="Helical" evidence="8">
    <location>
        <begin position="353"/>
        <end position="374"/>
    </location>
</feature>
<evidence type="ECO:0000256" key="8">
    <source>
        <dbReference type="SAM" id="Phobius"/>
    </source>
</evidence>
<dbReference type="HOGENOM" id="CLU_000960_28_0_5"/>
<feature type="transmembrane region" description="Helical" evidence="8">
    <location>
        <begin position="30"/>
        <end position="50"/>
    </location>
</feature>
<evidence type="ECO:0000256" key="7">
    <source>
        <dbReference type="ARBA" id="ARBA00023136"/>
    </source>
</evidence>
<feature type="transmembrane region" description="Helical" evidence="8">
    <location>
        <begin position="70"/>
        <end position="90"/>
    </location>
</feature>
<dbReference type="CDD" id="cd17503">
    <property type="entry name" value="MFS_LmrB_MDR_like"/>
    <property type="match status" value="1"/>
</dbReference>
<dbReference type="PANTHER" id="PTHR42718">
    <property type="entry name" value="MAJOR FACILITATOR SUPERFAMILY MULTIDRUG TRANSPORTER MFSC"/>
    <property type="match status" value="1"/>
</dbReference>
<evidence type="ECO:0000256" key="1">
    <source>
        <dbReference type="ARBA" id="ARBA00004651"/>
    </source>
</evidence>
<feature type="transmembrane region" description="Helical" evidence="8">
    <location>
        <begin position="321"/>
        <end position="341"/>
    </location>
</feature>
<sequence>MSRSDTPRTNPASDVPPGTLEWIGVTPRQLAGFMAMVFGMFMAILDIQIVSASLSEIQAGLSASSDEIPWVQTAYLIAEVVMIPLSGFLARALSTRVLFLSAAIGFTAASALCATATTIDQMIVYRALQGFIGGGMIPSVFAVAFSLFPPSKRNIVSPIIGLVATLAPTIGPTVGGYLSDAFSWHWLFLVNVGPGILVAIAVYFLVDFDKPDHSLFGRFDFVGLAGMAVMLGSLEYVLEEGPRYDWLDDSTIATFAVLTVVGAIVFFWRAATAREPIVELRAFRDRNFAFGSAFSFTMGIGLYGLTYLYPVYLAQVRGYDALMIGETMFVTGVAMFLTAPISGRLASVLDPRVMMLIGFTGFAAGTYWTTAITADWDFWELFIPQILRGSSLMLCMVPINNLSLGTLPPEQLKNASGLFNLTRNLGGAVGLAVINTLLNKRLDLHLERLHENVAWGRAVAEDQLRNMQQSMSQVMPDGDLTALKQLAMLVRKQANVLSFADVFLFLTILFATAGLFTLLMRKPAAIPAGAGGH</sequence>
<keyword evidence="3" id="KW-0813">Transport</keyword>
<dbReference type="Proteomes" id="UP000002033">
    <property type="component" value="Chromosome"/>
</dbReference>
<feature type="transmembrane region" description="Helical" evidence="8">
    <location>
        <begin position="218"/>
        <end position="238"/>
    </location>
</feature>
<feature type="transmembrane region" description="Helical" evidence="8">
    <location>
        <begin position="250"/>
        <end position="268"/>
    </location>
</feature>
<reference evidence="11" key="1">
    <citation type="journal article" date="2011" name="J. Bacteriol.">
        <title>Genome sequences of eight morphologically diverse alphaproteobacteria.</title>
        <authorList>
            <consortium name="US DOE Joint Genome Institute"/>
            <person name="Brown P.J."/>
            <person name="Kysela D.T."/>
            <person name="Buechlein A."/>
            <person name="Hemmerich C."/>
            <person name="Brun Y.V."/>
        </authorList>
    </citation>
    <scope>NUCLEOTIDE SEQUENCE [LARGE SCALE GENOMIC DNA]</scope>
    <source>
        <strain evidence="11">ATCC 51888 / DSM 1869 / NCIB 11706 / TK 0415</strain>
    </source>
</reference>
<gene>
    <name evidence="10" type="ordered locus">Hden_2136</name>
</gene>
<dbReference type="KEGG" id="hdn:Hden_2136"/>
<comment type="similarity">
    <text evidence="2">Belongs to the major facilitator superfamily. EmrB family.</text>
</comment>
<feature type="transmembrane region" description="Helical" evidence="8">
    <location>
        <begin position="155"/>
        <end position="178"/>
    </location>
</feature>
<dbReference type="InterPro" id="IPR020846">
    <property type="entry name" value="MFS_dom"/>
</dbReference>
<dbReference type="InterPro" id="IPR011701">
    <property type="entry name" value="MFS"/>
</dbReference>
<dbReference type="InterPro" id="IPR036259">
    <property type="entry name" value="MFS_trans_sf"/>
</dbReference>
<evidence type="ECO:0000256" key="2">
    <source>
        <dbReference type="ARBA" id="ARBA00008537"/>
    </source>
</evidence>
<evidence type="ECO:0000313" key="10">
    <source>
        <dbReference type="EMBL" id="ADJ23935.1"/>
    </source>
</evidence>
<dbReference type="Gene3D" id="1.20.1250.20">
    <property type="entry name" value="MFS general substrate transporter like domains"/>
    <property type="match status" value="1"/>
</dbReference>
<protein>
    <submittedName>
        <fullName evidence="10">Drug resistance transporter, EmrB/QacA subfamily</fullName>
    </submittedName>
</protein>
<keyword evidence="6 8" id="KW-1133">Transmembrane helix</keyword>
<dbReference type="PROSITE" id="PS50850">
    <property type="entry name" value="MFS"/>
    <property type="match status" value="1"/>
</dbReference>
<dbReference type="InterPro" id="IPR004638">
    <property type="entry name" value="EmrB-like"/>
</dbReference>
<accession>D8JQI1</accession>
<dbReference type="EMBL" id="CP002083">
    <property type="protein sequence ID" value="ADJ23935.1"/>
    <property type="molecule type" value="Genomic_DNA"/>
</dbReference>
<evidence type="ECO:0000256" key="3">
    <source>
        <dbReference type="ARBA" id="ARBA00022448"/>
    </source>
</evidence>
<feature type="transmembrane region" description="Helical" evidence="8">
    <location>
        <begin position="184"/>
        <end position="206"/>
    </location>
</feature>
<dbReference type="SUPFAM" id="SSF103473">
    <property type="entry name" value="MFS general substrate transporter"/>
    <property type="match status" value="1"/>
</dbReference>
<dbReference type="PANTHER" id="PTHR42718:SF9">
    <property type="entry name" value="MAJOR FACILITATOR SUPERFAMILY MULTIDRUG TRANSPORTER MFSC"/>
    <property type="match status" value="1"/>
</dbReference>
<evidence type="ECO:0000313" key="11">
    <source>
        <dbReference type="Proteomes" id="UP000002033"/>
    </source>
</evidence>
<dbReference type="AlphaFoldDB" id="D8JQI1"/>
<keyword evidence="4" id="KW-1003">Cell membrane</keyword>
<comment type="subcellular location">
    <subcellularLocation>
        <location evidence="1">Cell membrane</location>
        <topology evidence="1">Multi-pass membrane protein</topology>
    </subcellularLocation>
</comment>
<evidence type="ECO:0000256" key="4">
    <source>
        <dbReference type="ARBA" id="ARBA00022475"/>
    </source>
</evidence>
<feature type="transmembrane region" description="Helical" evidence="8">
    <location>
        <begin position="496"/>
        <end position="519"/>
    </location>
</feature>
<dbReference type="RefSeq" id="WP_013216094.1">
    <property type="nucleotide sequence ID" value="NC_014313.1"/>
</dbReference>
<name>D8JQI1_HYPDA</name>
<keyword evidence="5 8" id="KW-0812">Transmembrane</keyword>
<dbReference type="NCBIfam" id="TIGR00711">
    <property type="entry name" value="efflux_EmrB"/>
    <property type="match status" value="1"/>
</dbReference>
<feature type="transmembrane region" description="Helical" evidence="8">
    <location>
        <begin position="288"/>
        <end position="309"/>
    </location>
</feature>
<feature type="transmembrane region" description="Helical" evidence="8">
    <location>
        <begin position="97"/>
        <end position="117"/>
    </location>
</feature>
<keyword evidence="7 8" id="KW-0472">Membrane</keyword>
<evidence type="ECO:0000259" key="9">
    <source>
        <dbReference type="PROSITE" id="PS50850"/>
    </source>
</evidence>
<feature type="domain" description="Major facilitator superfamily (MFS) profile" evidence="9">
    <location>
        <begin position="32"/>
        <end position="525"/>
    </location>
</feature>
<dbReference type="OrthoDB" id="9812221at2"/>
<dbReference type="eggNOG" id="COG0477">
    <property type="taxonomic scope" value="Bacteria"/>
</dbReference>
<dbReference type="Gene3D" id="1.20.1720.10">
    <property type="entry name" value="Multidrug resistance protein D"/>
    <property type="match status" value="1"/>
</dbReference>